<dbReference type="Gene3D" id="3.40.33.10">
    <property type="entry name" value="CAP"/>
    <property type="match status" value="1"/>
</dbReference>
<dbReference type="InterPro" id="IPR014044">
    <property type="entry name" value="CAP_dom"/>
</dbReference>
<evidence type="ECO:0000313" key="3">
    <source>
        <dbReference type="Proteomes" id="UP001629113"/>
    </source>
</evidence>
<proteinExistence type="predicted"/>
<sequence>MTAHAHRADRDGIPNHTLDGLNHYRALHGVPDLVWNNTMALYASSVSNTCDYPSGVSPYKQHFLMGTNTTVEAIEKWYSTGSFYDYSIDPSTSTYFGNLAPAFTQLIWKSATQVGCAAVDCTLDEDHVLPGVYLTCEYDIGNELGEFEANVLPPIFYANESA</sequence>
<reference evidence="2 3" key="1">
    <citation type="submission" date="2024-06" db="EMBL/GenBank/DDBJ databases">
        <title>Complete genome of Phlyctema vagabunda strain 19-DSS-EL-015.</title>
        <authorList>
            <person name="Fiorenzani C."/>
        </authorList>
    </citation>
    <scope>NUCLEOTIDE SEQUENCE [LARGE SCALE GENOMIC DNA]</scope>
    <source>
        <strain evidence="2 3">19-DSS-EL-015</strain>
    </source>
</reference>
<keyword evidence="3" id="KW-1185">Reference proteome</keyword>
<dbReference type="EMBL" id="JBFCZG010000001">
    <property type="protein sequence ID" value="KAL3427343.1"/>
    <property type="molecule type" value="Genomic_DNA"/>
</dbReference>
<dbReference type="SMART" id="SM00198">
    <property type="entry name" value="SCP"/>
    <property type="match status" value="1"/>
</dbReference>
<dbReference type="SUPFAM" id="SSF55797">
    <property type="entry name" value="PR-1-like"/>
    <property type="match status" value="1"/>
</dbReference>
<accession>A0ABR4PVV8</accession>
<feature type="domain" description="SCP" evidence="1">
    <location>
        <begin position="12"/>
        <end position="145"/>
    </location>
</feature>
<organism evidence="2 3">
    <name type="scientific">Phlyctema vagabunda</name>
    <dbReference type="NCBI Taxonomy" id="108571"/>
    <lineage>
        <taxon>Eukaryota</taxon>
        <taxon>Fungi</taxon>
        <taxon>Dikarya</taxon>
        <taxon>Ascomycota</taxon>
        <taxon>Pezizomycotina</taxon>
        <taxon>Leotiomycetes</taxon>
        <taxon>Helotiales</taxon>
        <taxon>Dermateaceae</taxon>
        <taxon>Phlyctema</taxon>
    </lineage>
</organism>
<name>A0ABR4PVV8_9HELO</name>
<dbReference type="InterPro" id="IPR035940">
    <property type="entry name" value="CAP_sf"/>
</dbReference>
<comment type="caution">
    <text evidence="2">The sequence shown here is derived from an EMBL/GenBank/DDBJ whole genome shotgun (WGS) entry which is preliminary data.</text>
</comment>
<protein>
    <submittedName>
        <fullName evidence="2">Extracellular scp domain protein</fullName>
    </submittedName>
</protein>
<dbReference type="InterPro" id="IPR001283">
    <property type="entry name" value="CRISP-related"/>
</dbReference>
<dbReference type="PANTHER" id="PTHR10334">
    <property type="entry name" value="CYSTEINE-RICH SECRETORY PROTEIN-RELATED"/>
    <property type="match status" value="1"/>
</dbReference>
<evidence type="ECO:0000313" key="2">
    <source>
        <dbReference type="EMBL" id="KAL3427343.1"/>
    </source>
</evidence>
<dbReference type="Pfam" id="PF00188">
    <property type="entry name" value="CAP"/>
    <property type="match status" value="1"/>
</dbReference>
<evidence type="ECO:0000259" key="1">
    <source>
        <dbReference type="SMART" id="SM00198"/>
    </source>
</evidence>
<gene>
    <name evidence="2" type="ORF">PVAG01_00852</name>
</gene>
<dbReference type="Proteomes" id="UP001629113">
    <property type="component" value="Unassembled WGS sequence"/>
</dbReference>
<dbReference type="PRINTS" id="PR00837">
    <property type="entry name" value="V5TPXLIKE"/>
</dbReference>